<dbReference type="Pfam" id="PF03372">
    <property type="entry name" value="Exo_endo_phos"/>
    <property type="match status" value="1"/>
</dbReference>
<dbReference type="GO" id="GO:0008311">
    <property type="term" value="F:double-stranded DNA 3'-5' DNA exonuclease activity"/>
    <property type="evidence" value="ECO:0007669"/>
    <property type="project" value="TreeGrafter"/>
</dbReference>
<keyword evidence="6" id="KW-0175">Coiled coil</keyword>
<dbReference type="GO" id="GO:0046872">
    <property type="term" value="F:metal ion binding"/>
    <property type="evidence" value="ECO:0007669"/>
    <property type="project" value="UniProtKB-KW"/>
</dbReference>
<proteinExistence type="inferred from homology"/>
<dbReference type="GO" id="GO:0006284">
    <property type="term" value="P:base-excision repair"/>
    <property type="evidence" value="ECO:0007669"/>
    <property type="project" value="TreeGrafter"/>
</dbReference>
<keyword evidence="3" id="KW-0479">Metal-binding</keyword>
<organism evidence="8 9">
    <name type="scientific">Heliocybe sulcata</name>
    <dbReference type="NCBI Taxonomy" id="5364"/>
    <lineage>
        <taxon>Eukaryota</taxon>
        <taxon>Fungi</taxon>
        <taxon>Dikarya</taxon>
        <taxon>Basidiomycota</taxon>
        <taxon>Agaricomycotina</taxon>
        <taxon>Agaricomycetes</taxon>
        <taxon>Gloeophyllales</taxon>
        <taxon>Gloeophyllaceae</taxon>
        <taxon>Heliocybe</taxon>
    </lineage>
</organism>
<evidence type="ECO:0000256" key="1">
    <source>
        <dbReference type="ARBA" id="ARBA00001946"/>
    </source>
</evidence>
<dbReference type="PANTHER" id="PTHR22748:SF4">
    <property type="entry name" value="DNA-(APURINIC OR APYRIMIDINIC SITE) ENDONUCLEASE 2"/>
    <property type="match status" value="1"/>
</dbReference>
<gene>
    <name evidence="8" type="ORF">OE88DRAFT_1711212</name>
</gene>
<dbReference type="AlphaFoldDB" id="A0A5C3NE86"/>
<dbReference type="InterPro" id="IPR005135">
    <property type="entry name" value="Endo/exonuclease/phosphatase"/>
</dbReference>
<dbReference type="STRING" id="5364.A0A5C3NE86"/>
<feature type="domain" description="Endonuclease/exonuclease/phosphatase" evidence="7">
    <location>
        <begin position="20"/>
        <end position="189"/>
    </location>
</feature>
<keyword evidence="5" id="KW-0460">Magnesium</keyword>
<keyword evidence="4" id="KW-0378">Hydrolase</keyword>
<comment type="similarity">
    <text evidence="2">Belongs to the DNA repair enzymes AP/ExoA family.</text>
</comment>
<evidence type="ECO:0000313" key="8">
    <source>
        <dbReference type="EMBL" id="TFK54348.1"/>
    </source>
</evidence>
<evidence type="ECO:0000313" key="9">
    <source>
        <dbReference type="Proteomes" id="UP000305948"/>
    </source>
</evidence>
<keyword evidence="9" id="KW-1185">Reference proteome</keyword>
<evidence type="ECO:0000256" key="3">
    <source>
        <dbReference type="ARBA" id="ARBA00022723"/>
    </source>
</evidence>
<dbReference type="GO" id="GO:0003906">
    <property type="term" value="F:DNA-(apurinic or apyrimidinic site) endonuclease activity"/>
    <property type="evidence" value="ECO:0007669"/>
    <property type="project" value="TreeGrafter"/>
</dbReference>
<dbReference type="InterPro" id="IPR036691">
    <property type="entry name" value="Endo/exonu/phosph_ase_sf"/>
</dbReference>
<dbReference type="Proteomes" id="UP000305948">
    <property type="component" value="Unassembled WGS sequence"/>
</dbReference>
<feature type="coiled-coil region" evidence="6">
    <location>
        <begin position="260"/>
        <end position="287"/>
    </location>
</feature>
<accession>A0A5C3NE86</accession>
<dbReference type="PANTHER" id="PTHR22748">
    <property type="entry name" value="AP ENDONUCLEASE"/>
    <property type="match status" value="1"/>
</dbReference>
<evidence type="ECO:0000259" key="7">
    <source>
        <dbReference type="Pfam" id="PF03372"/>
    </source>
</evidence>
<comment type="cofactor">
    <cofactor evidence="1">
        <name>Mg(2+)</name>
        <dbReference type="ChEBI" id="CHEBI:18420"/>
    </cofactor>
</comment>
<dbReference type="InterPro" id="IPR004808">
    <property type="entry name" value="AP_endonuc_1"/>
</dbReference>
<evidence type="ECO:0000256" key="6">
    <source>
        <dbReference type="SAM" id="Coils"/>
    </source>
</evidence>
<protein>
    <recommendedName>
        <fullName evidence="7">Endonuclease/exonuclease/phosphatase domain-containing protein</fullName>
    </recommendedName>
</protein>
<dbReference type="GO" id="GO:0008081">
    <property type="term" value="F:phosphoric diester hydrolase activity"/>
    <property type="evidence" value="ECO:0007669"/>
    <property type="project" value="TreeGrafter"/>
</dbReference>
<dbReference type="GO" id="GO:0005634">
    <property type="term" value="C:nucleus"/>
    <property type="evidence" value="ECO:0007669"/>
    <property type="project" value="TreeGrafter"/>
</dbReference>
<dbReference type="OrthoDB" id="3264871at2759"/>
<dbReference type="SUPFAM" id="SSF56219">
    <property type="entry name" value="DNase I-like"/>
    <property type="match status" value="1"/>
</dbReference>
<dbReference type="Gene3D" id="3.60.10.10">
    <property type="entry name" value="Endonuclease/exonuclease/phosphatase"/>
    <property type="match status" value="1"/>
</dbReference>
<sequence length="332" mass="37133">MRGRLSVSPGHAASSKWTTIHALVRNKRIGILALQETHLTPPLVDDIHNLFGRRLLVINSPNPTNPTSSAGVAFVLNREVTSISDLQIREIIPGHALLLTTSWHNSTSLSVLNVYAPNDYHQQAAFWETLEDYWSTHTLPKPDFMMGDFNLVEDPIDHSPPRLDPQAPSAALRDLRPSIVPTDHNLTTVKYSPLTAPFIGTGRWTWPMGLLHDDKLLSAIVDLGLQLEKDLANLASARSPEANAQRLWAHWKERVRTLCRQHAKVTLAKINNKITALERDLTRSLNDPSMDMSDEAQKTLLEHPTLWPSSVGRQRGPTNQVCCNCPPRQKTP</sequence>
<evidence type="ECO:0000256" key="5">
    <source>
        <dbReference type="ARBA" id="ARBA00022842"/>
    </source>
</evidence>
<dbReference type="EMBL" id="ML213506">
    <property type="protein sequence ID" value="TFK54348.1"/>
    <property type="molecule type" value="Genomic_DNA"/>
</dbReference>
<evidence type="ECO:0000256" key="2">
    <source>
        <dbReference type="ARBA" id="ARBA00007092"/>
    </source>
</evidence>
<evidence type="ECO:0000256" key="4">
    <source>
        <dbReference type="ARBA" id="ARBA00022801"/>
    </source>
</evidence>
<name>A0A5C3NE86_9AGAM</name>
<reference evidence="8 9" key="1">
    <citation type="journal article" date="2019" name="Nat. Ecol. Evol.">
        <title>Megaphylogeny resolves global patterns of mushroom evolution.</title>
        <authorList>
            <person name="Varga T."/>
            <person name="Krizsan K."/>
            <person name="Foldi C."/>
            <person name="Dima B."/>
            <person name="Sanchez-Garcia M."/>
            <person name="Sanchez-Ramirez S."/>
            <person name="Szollosi G.J."/>
            <person name="Szarkandi J.G."/>
            <person name="Papp V."/>
            <person name="Albert L."/>
            <person name="Andreopoulos W."/>
            <person name="Angelini C."/>
            <person name="Antonin V."/>
            <person name="Barry K.W."/>
            <person name="Bougher N.L."/>
            <person name="Buchanan P."/>
            <person name="Buyck B."/>
            <person name="Bense V."/>
            <person name="Catcheside P."/>
            <person name="Chovatia M."/>
            <person name="Cooper J."/>
            <person name="Damon W."/>
            <person name="Desjardin D."/>
            <person name="Finy P."/>
            <person name="Geml J."/>
            <person name="Haridas S."/>
            <person name="Hughes K."/>
            <person name="Justo A."/>
            <person name="Karasinski D."/>
            <person name="Kautmanova I."/>
            <person name="Kiss B."/>
            <person name="Kocsube S."/>
            <person name="Kotiranta H."/>
            <person name="LaButti K.M."/>
            <person name="Lechner B.E."/>
            <person name="Liimatainen K."/>
            <person name="Lipzen A."/>
            <person name="Lukacs Z."/>
            <person name="Mihaltcheva S."/>
            <person name="Morgado L.N."/>
            <person name="Niskanen T."/>
            <person name="Noordeloos M.E."/>
            <person name="Ohm R.A."/>
            <person name="Ortiz-Santana B."/>
            <person name="Ovrebo C."/>
            <person name="Racz N."/>
            <person name="Riley R."/>
            <person name="Savchenko A."/>
            <person name="Shiryaev A."/>
            <person name="Soop K."/>
            <person name="Spirin V."/>
            <person name="Szebenyi C."/>
            <person name="Tomsovsky M."/>
            <person name="Tulloss R.E."/>
            <person name="Uehling J."/>
            <person name="Grigoriev I.V."/>
            <person name="Vagvolgyi C."/>
            <person name="Papp T."/>
            <person name="Martin F.M."/>
            <person name="Miettinen O."/>
            <person name="Hibbett D.S."/>
            <person name="Nagy L.G."/>
        </authorList>
    </citation>
    <scope>NUCLEOTIDE SEQUENCE [LARGE SCALE GENOMIC DNA]</scope>
    <source>
        <strain evidence="8 9">OMC1185</strain>
    </source>
</reference>